<evidence type="ECO:0000313" key="3">
    <source>
        <dbReference type="EMBL" id="KAK7282547.1"/>
    </source>
</evidence>
<dbReference type="PANTHER" id="PTHR34467:SF7">
    <property type="entry name" value="TRANSMEMBRANE PROTEIN"/>
    <property type="match status" value="1"/>
</dbReference>
<protein>
    <submittedName>
        <fullName evidence="3">Uncharacterized protein</fullName>
    </submittedName>
</protein>
<dbReference type="AlphaFoldDB" id="A0AAN9IM31"/>
<evidence type="ECO:0000256" key="2">
    <source>
        <dbReference type="SAM" id="SignalP"/>
    </source>
</evidence>
<name>A0AAN9IM31_CROPI</name>
<evidence type="ECO:0000256" key="1">
    <source>
        <dbReference type="SAM" id="MobiDB-lite"/>
    </source>
</evidence>
<reference evidence="3 4" key="1">
    <citation type="submission" date="2024-01" db="EMBL/GenBank/DDBJ databases">
        <title>The genomes of 5 underutilized Papilionoideae crops provide insights into root nodulation and disease resistanc.</title>
        <authorList>
            <person name="Yuan L."/>
        </authorList>
    </citation>
    <scope>NUCLEOTIDE SEQUENCE [LARGE SCALE GENOMIC DNA]</scope>
    <source>
        <strain evidence="3">ZHUSHIDOU_FW_LH</strain>
        <tissue evidence="3">Leaf</tissue>
    </source>
</reference>
<keyword evidence="2" id="KW-0732">Signal</keyword>
<accession>A0AAN9IM31</accession>
<feature type="compositionally biased region" description="Basic residues" evidence="1">
    <location>
        <begin position="69"/>
        <end position="78"/>
    </location>
</feature>
<keyword evidence="4" id="KW-1185">Reference proteome</keyword>
<feature type="chain" id="PRO_5042883227" evidence="2">
    <location>
        <begin position="23"/>
        <end position="78"/>
    </location>
</feature>
<evidence type="ECO:0000313" key="4">
    <source>
        <dbReference type="Proteomes" id="UP001372338"/>
    </source>
</evidence>
<comment type="caution">
    <text evidence="3">The sequence shown here is derived from an EMBL/GenBank/DDBJ whole genome shotgun (WGS) entry which is preliminary data.</text>
</comment>
<proteinExistence type="predicted"/>
<feature type="signal peptide" evidence="2">
    <location>
        <begin position="1"/>
        <end position="22"/>
    </location>
</feature>
<sequence>MAPKIKIFLLVLLLVLIPFSLGMVEGFRENMHPSSIHHLLSKDGIKMNSRKLLDRAYELDYDEAGPNPKHSKKPGKGP</sequence>
<dbReference type="EMBL" id="JAYWIO010000002">
    <property type="protein sequence ID" value="KAK7282547.1"/>
    <property type="molecule type" value="Genomic_DNA"/>
</dbReference>
<gene>
    <name evidence="3" type="ORF">RIF29_11428</name>
</gene>
<dbReference type="PANTHER" id="PTHR34467">
    <property type="entry name" value="TRANSMEMBRANE PROTEIN"/>
    <property type="match status" value="1"/>
</dbReference>
<organism evidence="3 4">
    <name type="scientific">Crotalaria pallida</name>
    <name type="common">Smooth rattlebox</name>
    <name type="synonym">Crotalaria striata</name>
    <dbReference type="NCBI Taxonomy" id="3830"/>
    <lineage>
        <taxon>Eukaryota</taxon>
        <taxon>Viridiplantae</taxon>
        <taxon>Streptophyta</taxon>
        <taxon>Embryophyta</taxon>
        <taxon>Tracheophyta</taxon>
        <taxon>Spermatophyta</taxon>
        <taxon>Magnoliopsida</taxon>
        <taxon>eudicotyledons</taxon>
        <taxon>Gunneridae</taxon>
        <taxon>Pentapetalae</taxon>
        <taxon>rosids</taxon>
        <taxon>fabids</taxon>
        <taxon>Fabales</taxon>
        <taxon>Fabaceae</taxon>
        <taxon>Papilionoideae</taxon>
        <taxon>50 kb inversion clade</taxon>
        <taxon>genistoids sensu lato</taxon>
        <taxon>core genistoids</taxon>
        <taxon>Crotalarieae</taxon>
        <taxon>Crotalaria</taxon>
    </lineage>
</organism>
<dbReference type="Proteomes" id="UP001372338">
    <property type="component" value="Unassembled WGS sequence"/>
</dbReference>
<feature type="region of interest" description="Disordered" evidence="1">
    <location>
        <begin position="59"/>
        <end position="78"/>
    </location>
</feature>